<keyword evidence="3" id="KW-1185">Reference proteome</keyword>
<dbReference type="Proteomes" id="UP000014463">
    <property type="component" value="Unassembled WGS sequence"/>
</dbReference>
<dbReference type="RefSeq" id="WP_016416340.1">
    <property type="nucleotide sequence ID" value="NZ_AUAB01000002.1"/>
</dbReference>
<dbReference type="AlphaFoldDB" id="S2KKG7"/>
<dbReference type="HAMAP" id="MF_00676">
    <property type="entry name" value="UPF0260"/>
    <property type="match status" value="1"/>
</dbReference>
<dbReference type="PATRIC" id="fig|1121939.11.peg.1836"/>
<organism evidence="2 3">
    <name type="scientific">Litchfieldella anticariensis (strain DSM 16096 / CECT 5854 / CIP 108499 / LMG 22089 / FP35)</name>
    <name type="common">Halomonas anticariensis</name>
    <dbReference type="NCBI Taxonomy" id="1121939"/>
    <lineage>
        <taxon>Bacteria</taxon>
        <taxon>Pseudomonadati</taxon>
        <taxon>Pseudomonadota</taxon>
        <taxon>Gammaproteobacteria</taxon>
        <taxon>Oceanospirillales</taxon>
        <taxon>Halomonadaceae</taxon>
        <taxon>Litchfieldella</taxon>
    </lineage>
</organism>
<comment type="similarity">
    <text evidence="1">Belongs to the UPF0260 family.</text>
</comment>
<dbReference type="eggNOG" id="COG2983">
    <property type="taxonomic scope" value="Bacteria"/>
</dbReference>
<dbReference type="NCBIfam" id="NF003507">
    <property type="entry name" value="PRK05170.2-5"/>
    <property type="match status" value="1"/>
</dbReference>
<accession>S2KKG7</accession>
<dbReference type="Pfam" id="PF03692">
    <property type="entry name" value="CxxCxxCC"/>
    <property type="match status" value="1"/>
</dbReference>
<dbReference type="PANTHER" id="PTHR37421">
    <property type="entry name" value="UPF0260 PROTEIN YCGN"/>
    <property type="match status" value="1"/>
</dbReference>
<evidence type="ECO:0000313" key="2">
    <source>
        <dbReference type="EMBL" id="EPC02430.1"/>
    </source>
</evidence>
<gene>
    <name evidence="2" type="ORF">L861_08640</name>
</gene>
<dbReference type="NCBIfam" id="NF003501">
    <property type="entry name" value="PRK05170.1-5"/>
    <property type="match status" value="1"/>
</dbReference>
<proteinExistence type="inferred from homology"/>
<name>S2KKG7_LITA3</name>
<dbReference type="OrthoDB" id="9786855at2"/>
<reference evidence="2 3" key="1">
    <citation type="journal article" date="2013" name="Genome Announc.">
        <title>Draft genome sequence of the moderately halophilic gammaproteobacterium Halomonas anticariensis FP35.</title>
        <authorList>
            <person name="Tahrioui A."/>
            <person name="Quesada E."/>
            <person name="Llamas I."/>
        </authorList>
    </citation>
    <scope>NUCLEOTIDE SEQUENCE [LARGE SCALE GENOMIC DNA]</scope>
    <source>
        <strain evidence="3">DSM 16096 / CECT 5854 / LMG 22089 / FP35</strain>
    </source>
</reference>
<evidence type="ECO:0000256" key="1">
    <source>
        <dbReference type="HAMAP-Rule" id="MF_00676"/>
    </source>
</evidence>
<comment type="caution">
    <text evidence="2">The sequence shown here is derived from an EMBL/GenBank/DDBJ whole genome shotgun (WGS) entry which is preliminary data.</text>
</comment>
<dbReference type="STRING" id="1121939.L861_08640"/>
<dbReference type="InterPro" id="IPR008228">
    <property type="entry name" value="UCP006173"/>
</dbReference>
<dbReference type="EMBL" id="ASTJ01000024">
    <property type="protein sequence ID" value="EPC02430.1"/>
    <property type="molecule type" value="Genomic_DNA"/>
</dbReference>
<dbReference type="PANTHER" id="PTHR37421:SF1">
    <property type="entry name" value="UPF0260 PROTEIN YCGN"/>
    <property type="match status" value="1"/>
</dbReference>
<protein>
    <recommendedName>
        <fullName evidence="1">UPF0260 protein L861_08640</fullName>
    </recommendedName>
</protein>
<sequence length="149" mass="17266">MRERFWERFPLDQLTEEEWEALCDGCGKCCLLKLEDEDSGEVATLDVACQLLDTKNCRCSDYPNRFNRVPGCTRLTFDRLDEFRWLPKTCAYRRLHEGRRLASWHPLISGDPASVHRAGISVASYAVSELDVPEDEWEEHIIAILPIHD</sequence>
<evidence type="ECO:0000313" key="3">
    <source>
        <dbReference type="Proteomes" id="UP000014463"/>
    </source>
</evidence>
<dbReference type="InterPro" id="IPR005358">
    <property type="entry name" value="Puta_zinc/iron-chelating_dom"/>
</dbReference>
<dbReference type="PIRSF" id="PIRSF006173">
    <property type="entry name" value="UCP006173"/>
    <property type="match status" value="1"/>
</dbReference>